<evidence type="ECO:0000313" key="2">
    <source>
        <dbReference type="Proteomes" id="UP000719766"/>
    </source>
</evidence>
<gene>
    <name evidence="1" type="ORF">HD556DRAFT_1472717</name>
</gene>
<sequence>MPHNFVVAEFMPRRSARWTSGYGILKATCLVTRPFLALRISPTDIGFHNNSWNDGDFLFVISPQKPSGVNEGCYFTLGSSLDEGSKMLHVEPPLHPDGGTLYIHTFPKLQEDIEYEQPASVAHLPHQLEESSYLTFCRAVLDDYDKMLQEKYTNEERSSGGSEPVGDEWHMWNTRQQMEGAPQKNGYVFEYLEPQSFDLSAVEPPSIYQDLLLYNQLTADYSWMGVTVAMNWAVKLRNFDRAHETRWSSLLLPDSSFSGNVPTFNGNIKEHALMLWSMKIPFDGDPPISSQSPDDWNSDEGPYIKLDLIPNSMSPVLAPSTRVIVFDLFGTILDRDGAIDDAMRLLDNSDAPYASIVRQALEKVCMFLEVPLSEVILYKAVQAVLQPSLYADAEAAVGTLLDQGYALLGLPIPDTKSFLLPPLPFGLDVDEGEES</sequence>
<dbReference type="OrthoDB" id="2689908at2759"/>
<comment type="caution">
    <text evidence="1">The sequence shown here is derived from an EMBL/GenBank/DDBJ whole genome shotgun (WGS) entry which is preliminary data.</text>
</comment>
<evidence type="ECO:0000313" key="1">
    <source>
        <dbReference type="EMBL" id="KAG1795352.1"/>
    </source>
</evidence>
<dbReference type="GeneID" id="64602235"/>
<protein>
    <submittedName>
        <fullName evidence="1">Uncharacterized protein</fullName>
    </submittedName>
</protein>
<name>A0A9P7AS41_9AGAM</name>
<keyword evidence="2" id="KW-1185">Reference proteome</keyword>
<dbReference type="AlphaFoldDB" id="A0A9P7AS41"/>
<dbReference type="Proteomes" id="UP000719766">
    <property type="component" value="Unassembled WGS sequence"/>
</dbReference>
<reference evidence="1" key="1">
    <citation type="journal article" date="2020" name="New Phytol.">
        <title>Comparative genomics reveals dynamic genome evolution in host specialist ectomycorrhizal fungi.</title>
        <authorList>
            <person name="Lofgren L.A."/>
            <person name="Nguyen N.H."/>
            <person name="Vilgalys R."/>
            <person name="Ruytinx J."/>
            <person name="Liao H.L."/>
            <person name="Branco S."/>
            <person name="Kuo A."/>
            <person name="LaButti K."/>
            <person name="Lipzen A."/>
            <person name="Andreopoulos W."/>
            <person name="Pangilinan J."/>
            <person name="Riley R."/>
            <person name="Hundley H."/>
            <person name="Na H."/>
            <person name="Barry K."/>
            <person name="Grigoriev I.V."/>
            <person name="Stajich J.E."/>
            <person name="Kennedy P.G."/>
        </authorList>
    </citation>
    <scope>NUCLEOTIDE SEQUENCE</scope>
    <source>
        <strain evidence="1">S12</strain>
    </source>
</reference>
<dbReference type="RefSeq" id="XP_041161225.1">
    <property type="nucleotide sequence ID" value="XM_041308471.1"/>
</dbReference>
<accession>A0A9P7AS41</accession>
<organism evidence="1 2">
    <name type="scientific">Suillus plorans</name>
    <dbReference type="NCBI Taxonomy" id="116603"/>
    <lineage>
        <taxon>Eukaryota</taxon>
        <taxon>Fungi</taxon>
        <taxon>Dikarya</taxon>
        <taxon>Basidiomycota</taxon>
        <taxon>Agaricomycotina</taxon>
        <taxon>Agaricomycetes</taxon>
        <taxon>Agaricomycetidae</taxon>
        <taxon>Boletales</taxon>
        <taxon>Suillineae</taxon>
        <taxon>Suillaceae</taxon>
        <taxon>Suillus</taxon>
    </lineage>
</organism>
<dbReference type="EMBL" id="JABBWE010000022">
    <property type="protein sequence ID" value="KAG1795352.1"/>
    <property type="molecule type" value="Genomic_DNA"/>
</dbReference>
<proteinExistence type="predicted"/>